<accession>A0A371FE91</accession>
<evidence type="ECO:0000313" key="2">
    <source>
        <dbReference type="Proteomes" id="UP000257109"/>
    </source>
</evidence>
<evidence type="ECO:0000313" key="1">
    <source>
        <dbReference type="EMBL" id="RDX76605.1"/>
    </source>
</evidence>
<protein>
    <submittedName>
        <fullName evidence="1">Copia protein</fullName>
    </submittedName>
</protein>
<dbReference type="OrthoDB" id="414945at2759"/>
<gene>
    <name evidence="1" type="primary">GIP</name>
    <name evidence="1" type="ORF">CR513_43380</name>
</gene>
<proteinExistence type="predicted"/>
<keyword evidence="2" id="KW-1185">Reference proteome</keyword>
<dbReference type="EMBL" id="QJKJ01009441">
    <property type="protein sequence ID" value="RDX76605.1"/>
    <property type="molecule type" value="Genomic_DNA"/>
</dbReference>
<organism evidence="1 2">
    <name type="scientific">Mucuna pruriens</name>
    <name type="common">Velvet bean</name>
    <name type="synonym">Dolichos pruriens</name>
    <dbReference type="NCBI Taxonomy" id="157652"/>
    <lineage>
        <taxon>Eukaryota</taxon>
        <taxon>Viridiplantae</taxon>
        <taxon>Streptophyta</taxon>
        <taxon>Embryophyta</taxon>
        <taxon>Tracheophyta</taxon>
        <taxon>Spermatophyta</taxon>
        <taxon>Magnoliopsida</taxon>
        <taxon>eudicotyledons</taxon>
        <taxon>Gunneridae</taxon>
        <taxon>Pentapetalae</taxon>
        <taxon>rosids</taxon>
        <taxon>fabids</taxon>
        <taxon>Fabales</taxon>
        <taxon>Fabaceae</taxon>
        <taxon>Papilionoideae</taxon>
        <taxon>50 kb inversion clade</taxon>
        <taxon>NPAAA clade</taxon>
        <taxon>indigoferoid/millettioid clade</taxon>
        <taxon>Phaseoleae</taxon>
        <taxon>Mucuna</taxon>
    </lineage>
</organism>
<dbReference type="Proteomes" id="UP000257109">
    <property type="component" value="Unassembled WGS sequence"/>
</dbReference>
<comment type="caution">
    <text evidence="1">The sequence shown here is derived from an EMBL/GenBank/DDBJ whole genome shotgun (WGS) entry which is preliminary data.</text>
</comment>
<feature type="non-terminal residue" evidence="1">
    <location>
        <position position="1"/>
    </location>
</feature>
<dbReference type="AlphaFoldDB" id="A0A371FE91"/>
<name>A0A371FE91_MUCPR</name>
<sequence>MHDLRERHLQVVEKILHYLKTNSAINIAHIIVQHDITNHTEIDRHFIKEKLDGGLIVTTFIPTGFQVTDVFTKGLPSARFQDLIGKLEMIDIPLPT</sequence>
<reference evidence="1" key="1">
    <citation type="submission" date="2018-05" db="EMBL/GenBank/DDBJ databases">
        <title>Draft genome of Mucuna pruriens seed.</title>
        <authorList>
            <person name="Nnadi N.E."/>
            <person name="Vos R."/>
            <person name="Hasami M.H."/>
            <person name="Devisetty U.K."/>
            <person name="Aguiy J.C."/>
        </authorList>
    </citation>
    <scope>NUCLEOTIDE SEQUENCE [LARGE SCALE GENOMIC DNA]</scope>
    <source>
        <strain evidence="1">JCA_2017</strain>
    </source>
</reference>